<feature type="chain" id="PRO_5040391341" description="Secreted protein" evidence="2">
    <location>
        <begin position="21"/>
        <end position="169"/>
    </location>
</feature>
<evidence type="ECO:0008006" key="5">
    <source>
        <dbReference type="Google" id="ProtNLM"/>
    </source>
</evidence>
<evidence type="ECO:0000256" key="1">
    <source>
        <dbReference type="SAM" id="MobiDB-lite"/>
    </source>
</evidence>
<feature type="signal peptide" evidence="2">
    <location>
        <begin position="1"/>
        <end position="20"/>
    </location>
</feature>
<name>A0A9N7TPC6_PLEPL</name>
<evidence type="ECO:0000313" key="4">
    <source>
        <dbReference type="Proteomes" id="UP001153269"/>
    </source>
</evidence>
<keyword evidence="4" id="KW-1185">Reference proteome</keyword>
<organism evidence="3 4">
    <name type="scientific">Pleuronectes platessa</name>
    <name type="common">European plaice</name>
    <dbReference type="NCBI Taxonomy" id="8262"/>
    <lineage>
        <taxon>Eukaryota</taxon>
        <taxon>Metazoa</taxon>
        <taxon>Chordata</taxon>
        <taxon>Craniata</taxon>
        <taxon>Vertebrata</taxon>
        <taxon>Euteleostomi</taxon>
        <taxon>Actinopterygii</taxon>
        <taxon>Neopterygii</taxon>
        <taxon>Teleostei</taxon>
        <taxon>Neoteleostei</taxon>
        <taxon>Acanthomorphata</taxon>
        <taxon>Carangaria</taxon>
        <taxon>Pleuronectiformes</taxon>
        <taxon>Pleuronectoidei</taxon>
        <taxon>Pleuronectidae</taxon>
        <taxon>Pleuronectes</taxon>
    </lineage>
</organism>
<accession>A0A9N7TPC6</accession>
<feature type="compositionally biased region" description="Low complexity" evidence="1">
    <location>
        <begin position="69"/>
        <end position="80"/>
    </location>
</feature>
<gene>
    <name evidence="3" type="ORF">PLEPLA_LOCUS3442</name>
</gene>
<evidence type="ECO:0000256" key="2">
    <source>
        <dbReference type="SAM" id="SignalP"/>
    </source>
</evidence>
<keyword evidence="2" id="KW-0732">Signal</keyword>
<sequence length="169" mass="18298">MLRIAGVLAVVALGLSAAHTKDDSQMSYMCAIRLAALLQHLVNFRFNSSILMAPGPLNSPKSLPRHTTSGINRSSSFGSSHTVASPLVRWLPAAGASVACARTTYADGLAAGRDPDPSPMPFDKKEGLVTTALIPARIYRHQRPKTKAGRIRLSYRLQTKRRKRAPVIL</sequence>
<dbReference type="AlphaFoldDB" id="A0A9N7TPC6"/>
<dbReference type="EMBL" id="CADEAL010000170">
    <property type="protein sequence ID" value="CAB1415724.1"/>
    <property type="molecule type" value="Genomic_DNA"/>
</dbReference>
<proteinExistence type="predicted"/>
<reference evidence="3" key="1">
    <citation type="submission" date="2020-03" db="EMBL/GenBank/DDBJ databases">
        <authorList>
            <person name="Weist P."/>
        </authorList>
    </citation>
    <scope>NUCLEOTIDE SEQUENCE</scope>
</reference>
<feature type="region of interest" description="Disordered" evidence="1">
    <location>
        <begin position="61"/>
        <end position="80"/>
    </location>
</feature>
<protein>
    <recommendedName>
        <fullName evidence="5">Secreted protein</fullName>
    </recommendedName>
</protein>
<comment type="caution">
    <text evidence="3">The sequence shown here is derived from an EMBL/GenBank/DDBJ whole genome shotgun (WGS) entry which is preliminary data.</text>
</comment>
<evidence type="ECO:0000313" key="3">
    <source>
        <dbReference type="EMBL" id="CAB1415724.1"/>
    </source>
</evidence>
<dbReference type="Proteomes" id="UP001153269">
    <property type="component" value="Unassembled WGS sequence"/>
</dbReference>